<evidence type="ECO:0000256" key="3">
    <source>
        <dbReference type="ARBA" id="ARBA00022679"/>
    </source>
</evidence>
<dbReference type="InterPro" id="IPR038331">
    <property type="entry name" value="DisA_sf"/>
</dbReference>
<keyword evidence="10" id="KW-0234">DNA repair</keyword>
<dbReference type="GO" id="GO:0003677">
    <property type="term" value="F:DNA binding"/>
    <property type="evidence" value="ECO:0007669"/>
    <property type="project" value="UniProtKB-UniRule"/>
</dbReference>
<comment type="catalytic activity">
    <reaction evidence="1">
        <text>2 ATP = 3',3'-c-di-AMP + 2 diphosphate</text>
        <dbReference type="Rhea" id="RHEA:35655"/>
        <dbReference type="ChEBI" id="CHEBI:30616"/>
        <dbReference type="ChEBI" id="CHEBI:33019"/>
        <dbReference type="ChEBI" id="CHEBI:71500"/>
        <dbReference type="EC" id="2.7.7.85"/>
    </reaction>
</comment>
<dbReference type="InterPro" id="IPR018906">
    <property type="entry name" value="DNA_integrity_scan_DisA_link"/>
</dbReference>
<evidence type="ECO:0000256" key="10">
    <source>
        <dbReference type="ARBA" id="ARBA00023204"/>
    </source>
</evidence>
<dbReference type="AlphaFoldDB" id="A0A5R9F4Y1"/>
<dbReference type="GO" id="GO:0006281">
    <property type="term" value="P:DNA repair"/>
    <property type="evidence" value="ECO:0007669"/>
    <property type="project" value="UniProtKB-UniRule"/>
</dbReference>
<feature type="domain" description="DAC" evidence="12">
    <location>
        <begin position="7"/>
        <end position="145"/>
    </location>
</feature>
<comment type="caution">
    <text evidence="13">The sequence shown here is derived from an EMBL/GenBank/DDBJ whole genome shotgun (WGS) entry which is preliminary data.</text>
</comment>
<evidence type="ECO:0000259" key="12">
    <source>
        <dbReference type="PROSITE" id="PS51794"/>
    </source>
</evidence>
<evidence type="ECO:0000256" key="9">
    <source>
        <dbReference type="ARBA" id="ARBA00023125"/>
    </source>
</evidence>
<dbReference type="GO" id="GO:0106408">
    <property type="term" value="F:diadenylate cyclase activity"/>
    <property type="evidence" value="ECO:0007669"/>
    <property type="project" value="UniProtKB-EC"/>
</dbReference>
<evidence type="ECO:0000313" key="13">
    <source>
        <dbReference type="EMBL" id="TLS35544.1"/>
    </source>
</evidence>
<dbReference type="PANTHER" id="PTHR34185:SF3">
    <property type="entry name" value="DNA INTEGRITY SCANNING PROTEIN DISA"/>
    <property type="match status" value="1"/>
</dbReference>
<comment type="cofactor">
    <cofactor evidence="2">
        <name>Mg(2+)</name>
        <dbReference type="ChEBI" id="CHEBI:18420"/>
    </cofactor>
</comment>
<dbReference type="Pfam" id="PF02457">
    <property type="entry name" value="DAC"/>
    <property type="match status" value="1"/>
</dbReference>
<reference evidence="13 14" key="1">
    <citation type="submission" date="2019-04" db="EMBL/GenBank/DDBJ databases">
        <title>Bacillus caeni sp. nov., a bacterium isolated from mangrove sediment.</title>
        <authorList>
            <person name="Huang H."/>
            <person name="Mo K."/>
            <person name="Hu Y."/>
        </authorList>
    </citation>
    <scope>NUCLEOTIDE SEQUENCE [LARGE SCALE GENOMIC DNA]</scope>
    <source>
        <strain evidence="13 14">HB172195</strain>
    </source>
</reference>
<dbReference type="InterPro" id="IPR050338">
    <property type="entry name" value="DisA"/>
</dbReference>
<organism evidence="13 14">
    <name type="scientific">Exobacillus caeni</name>
    <dbReference type="NCBI Taxonomy" id="2574798"/>
    <lineage>
        <taxon>Bacteria</taxon>
        <taxon>Bacillati</taxon>
        <taxon>Bacillota</taxon>
        <taxon>Bacilli</taxon>
        <taxon>Bacillales</taxon>
        <taxon>Guptibacillaceae</taxon>
        <taxon>Exobacillus</taxon>
    </lineage>
</organism>
<evidence type="ECO:0000256" key="7">
    <source>
        <dbReference type="ARBA" id="ARBA00022840"/>
    </source>
</evidence>
<proteinExistence type="inferred from homology"/>
<dbReference type="SUPFAM" id="SSF143597">
    <property type="entry name" value="YojJ-like"/>
    <property type="match status" value="1"/>
</dbReference>
<dbReference type="PANTHER" id="PTHR34185">
    <property type="entry name" value="DIADENYLATE CYCLASE"/>
    <property type="match status" value="1"/>
</dbReference>
<dbReference type="RefSeq" id="WP_138128841.1">
    <property type="nucleotide sequence ID" value="NZ_SWLG01000020.1"/>
</dbReference>
<dbReference type="FunFam" id="3.40.1700.10:FF:000001">
    <property type="entry name" value="DNA integrity scanning protein DisA"/>
    <property type="match status" value="1"/>
</dbReference>
<dbReference type="EMBL" id="SWLG01000020">
    <property type="protein sequence ID" value="TLS35544.1"/>
    <property type="molecule type" value="Genomic_DNA"/>
</dbReference>
<evidence type="ECO:0000256" key="5">
    <source>
        <dbReference type="ARBA" id="ARBA00022741"/>
    </source>
</evidence>
<dbReference type="InterPro" id="IPR003390">
    <property type="entry name" value="DNA_integrity_scan_DisA_N"/>
</dbReference>
<keyword evidence="4" id="KW-0548">Nucleotidyltransferase</keyword>
<sequence>MNQEKKQEIINGILQIVAPGTMLRHGIDNILRANTGGLIVVGYDEKIQGIVDGGFSIDCKFTPAYLYELAKMDGAIILNKDGSKILYANTQLIPETSIPSSETGIRHRTAERVAKQTGNLVISISQRRNVITLYQGNIRYSLKEIGVILTKANQAMQTLEKYKSVLDQGITDLGALEFEELVTLHEVAQVIHRIEMVMRIKHEILNYINELGTEGRLISMQMEELVTNIEEEATRLIKDYTKVKNSNPKDVLKQLKKLSSDELLEENNIIRLLGYHEPPTETMPPRGYRILYKIPRVPSMIIENLVSEFGNLNNIASASIEELDAVDGIGEIRARIIKDGLKRIQEQLFVDRHI</sequence>
<dbReference type="Gene3D" id="1.20.1260.110">
    <property type="entry name" value="DNA integrity scanning linker region"/>
    <property type="match status" value="1"/>
</dbReference>
<dbReference type="GO" id="GO:0004016">
    <property type="term" value="F:adenylate cyclase activity"/>
    <property type="evidence" value="ECO:0007669"/>
    <property type="project" value="TreeGrafter"/>
</dbReference>
<keyword evidence="7" id="KW-0067">ATP-binding</keyword>
<evidence type="ECO:0000256" key="8">
    <source>
        <dbReference type="ARBA" id="ARBA00022842"/>
    </source>
</evidence>
<dbReference type="EC" id="2.7.7.85" evidence="11"/>
<evidence type="ECO:0000256" key="4">
    <source>
        <dbReference type="ARBA" id="ARBA00022695"/>
    </source>
</evidence>
<keyword evidence="6" id="KW-0227">DNA damage</keyword>
<dbReference type="NCBIfam" id="NF010009">
    <property type="entry name" value="PRK13482.1"/>
    <property type="match status" value="1"/>
</dbReference>
<keyword evidence="9" id="KW-0238">DNA-binding</keyword>
<keyword evidence="3" id="KW-0808">Transferase</keyword>
<dbReference type="Pfam" id="PF12826">
    <property type="entry name" value="HHH_2"/>
    <property type="match status" value="1"/>
</dbReference>
<dbReference type="PROSITE" id="PS51794">
    <property type="entry name" value="DAC"/>
    <property type="match status" value="1"/>
</dbReference>
<dbReference type="InterPro" id="IPR041663">
    <property type="entry name" value="DisA/LigA_HHH"/>
</dbReference>
<dbReference type="InterPro" id="IPR036888">
    <property type="entry name" value="DNA_integrity_DisA_N_sf"/>
</dbReference>
<evidence type="ECO:0000256" key="11">
    <source>
        <dbReference type="ARBA" id="ARBA00066492"/>
    </source>
</evidence>
<name>A0A5R9F4Y1_9BACL</name>
<dbReference type="OrthoDB" id="41841at2"/>
<dbReference type="GO" id="GO:0005524">
    <property type="term" value="F:ATP binding"/>
    <property type="evidence" value="ECO:0007669"/>
    <property type="project" value="UniProtKB-UniRule"/>
</dbReference>
<keyword evidence="8" id="KW-0460">Magnesium</keyword>
<gene>
    <name evidence="13" type="primary">disA</name>
    <name evidence="13" type="ORF">FCL54_20160</name>
</gene>
<dbReference type="Proteomes" id="UP000308230">
    <property type="component" value="Unassembled WGS sequence"/>
</dbReference>
<accession>A0A5R9F4Y1</accession>
<dbReference type="InterPro" id="IPR010994">
    <property type="entry name" value="RuvA_2-like"/>
</dbReference>
<dbReference type="HAMAP" id="MF_01438">
    <property type="entry name" value="DisA"/>
    <property type="match status" value="1"/>
</dbReference>
<evidence type="ECO:0000256" key="6">
    <source>
        <dbReference type="ARBA" id="ARBA00022763"/>
    </source>
</evidence>
<dbReference type="Gene3D" id="1.10.150.20">
    <property type="entry name" value="5' to 3' exonuclease, C-terminal subdomain"/>
    <property type="match status" value="1"/>
</dbReference>
<keyword evidence="5" id="KW-0547">Nucleotide-binding</keyword>
<dbReference type="Pfam" id="PF10635">
    <property type="entry name" value="DisA-linker"/>
    <property type="match status" value="1"/>
</dbReference>
<protein>
    <recommendedName>
        <fullName evidence="11">diadenylate cyclase</fullName>
        <ecNumber evidence="11">2.7.7.85</ecNumber>
    </recommendedName>
</protein>
<evidence type="ECO:0000313" key="14">
    <source>
        <dbReference type="Proteomes" id="UP000308230"/>
    </source>
</evidence>
<evidence type="ECO:0000256" key="1">
    <source>
        <dbReference type="ARBA" id="ARBA00000877"/>
    </source>
</evidence>
<keyword evidence="14" id="KW-1185">Reference proteome</keyword>
<dbReference type="Gene3D" id="3.40.1700.10">
    <property type="entry name" value="DNA integrity scanning protein, DisA, N-terminal domain"/>
    <property type="match status" value="1"/>
</dbReference>
<evidence type="ECO:0000256" key="2">
    <source>
        <dbReference type="ARBA" id="ARBA00001946"/>
    </source>
</evidence>
<dbReference type="SUPFAM" id="SSF47781">
    <property type="entry name" value="RuvA domain 2-like"/>
    <property type="match status" value="1"/>
</dbReference>
<dbReference type="InterPro" id="IPR023763">
    <property type="entry name" value="DNA_integrity_scanning_protein"/>
</dbReference>